<feature type="domain" description="Pyridoxamine 5'-phosphate oxidase Alr4036 family FMN-binding" evidence="1">
    <location>
        <begin position="13"/>
        <end position="121"/>
    </location>
</feature>
<dbReference type="GO" id="GO:0010181">
    <property type="term" value="F:FMN binding"/>
    <property type="evidence" value="ECO:0007669"/>
    <property type="project" value="InterPro"/>
</dbReference>
<dbReference type="Gene3D" id="2.30.110.10">
    <property type="entry name" value="Electron Transport, Fmn-binding Protein, Chain A"/>
    <property type="match status" value="1"/>
</dbReference>
<dbReference type="OrthoDB" id="434253at2759"/>
<gene>
    <name evidence="2" type="ORF">BB560_004371</name>
</gene>
<evidence type="ECO:0000259" key="1">
    <source>
        <dbReference type="Pfam" id="PF12766"/>
    </source>
</evidence>
<reference evidence="2 3" key="1">
    <citation type="journal article" date="2018" name="MBio">
        <title>Comparative Genomics Reveals the Core Gene Toolbox for the Fungus-Insect Symbiosis.</title>
        <authorList>
            <person name="Wang Y."/>
            <person name="Stata M."/>
            <person name="Wang W."/>
            <person name="Stajich J.E."/>
            <person name="White M.M."/>
            <person name="Moncalvo J.M."/>
        </authorList>
    </citation>
    <scope>NUCLEOTIDE SEQUENCE [LARGE SCALE GENOMIC DNA]</scope>
    <source>
        <strain evidence="2 3">SC-DP-2</strain>
    </source>
</reference>
<dbReference type="PANTHER" id="PTHR28243">
    <property type="entry name" value="AGL049CP"/>
    <property type="match status" value="1"/>
</dbReference>
<dbReference type="PANTHER" id="PTHR28243:SF1">
    <property type="entry name" value="PYRIDOXAMINE 5'-PHOSPHATE OXIDASE ALR4036 FAMILY FMN-BINDING DOMAIN-CONTAINING PROTEIN"/>
    <property type="match status" value="1"/>
</dbReference>
<evidence type="ECO:0000313" key="2">
    <source>
        <dbReference type="EMBL" id="PVV01221.1"/>
    </source>
</evidence>
<dbReference type="STRING" id="133381.A0A2T9Z9E9"/>
<comment type="caution">
    <text evidence="2">The sequence shown here is derived from an EMBL/GenBank/DDBJ whole genome shotgun (WGS) entry which is preliminary data.</text>
</comment>
<keyword evidence="3" id="KW-1185">Reference proteome</keyword>
<dbReference type="EMBL" id="MBFS01001273">
    <property type="protein sequence ID" value="PVV01221.1"/>
    <property type="molecule type" value="Genomic_DNA"/>
</dbReference>
<dbReference type="Proteomes" id="UP000245609">
    <property type="component" value="Unassembled WGS sequence"/>
</dbReference>
<dbReference type="SUPFAM" id="SSF50475">
    <property type="entry name" value="FMN-binding split barrel"/>
    <property type="match status" value="1"/>
</dbReference>
<evidence type="ECO:0000313" key="3">
    <source>
        <dbReference type="Proteomes" id="UP000245609"/>
    </source>
</evidence>
<dbReference type="Pfam" id="PF12766">
    <property type="entry name" value="Pyridox_oxase_2"/>
    <property type="match status" value="1"/>
</dbReference>
<name>A0A2T9Z9E9_9FUNG</name>
<accession>A0A2T9Z9E9</accession>
<sequence>MASESKANRGGVAPWRKVFEQAARSESGEPEPSNRITVPASLCTVEKSKYPRARAVMCRGFVGDYGLEMEGNNRSCGDLLVVNSHLKSPKIEQLLENPNSELLFYFPKTGQQFRFACKTLVLSYKTLDFLKTDLDLNVVDFLYEKPRAVASDSKESKRLETFKPEFDKRFLLESSFSKFSANLAGWFAGPPPGTDLSSSNIQDTAEKLEELSEEELISRAKENYVLLIFFPSSVDCVNLGAGDDKRLLYKLQDDNTWSVSSIVP</sequence>
<proteinExistence type="predicted"/>
<dbReference type="AlphaFoldDB" id="A0A2T9Z9E9"/>
<protein>
    <recommendedName>
        <fullName evidence="1">Pyridoxamine 5'-phosphate oxidase Alr4036 family FMN-binding domain-containing protein</fullName>
    </recommendedName>
</protein>
<dbReference type="InterPro" id="IPR024624">
    <property type="entry name" value="Pyridox_Oxase_Alr4036_FMN-bd"/>
</dbReference>
<dbReference type="InterPro" id="IPR012349">
    <property type="entry name" value="Split_barrel_FMN-bd"/>
</dbReference>
<organism evidence="2 3">
    <name type="scientific">Smittium megazygosporum</name>
    <dbReference type="NCBI Taxonomy" id="133381"/>
    <lineage>
        <taxon>Eukaryota</taxon>
        <taxon>Fungi</taxon>
        <taxon>Fungi incertae sedis</taxon>
        <taxon>Zoopagomycota</taxon>
        <taxon>Kickxellomycotina</taxon>
        <taxon>Harpellomycetes</taxon>
        <taxon>Harpellales</taxon>
        <taxon>Legeriomycetaceae</taxon>
        <taxon>Smittium</taxon>
    </lineage>
</organism>